<dbReference type="PANTHER" id="PTHR43537">
    <property type="entry name" value="TRANSCRIPTIONAL REGULATOR, GNTR FAMILY"/>
    <property type="match status" value="1"/>
</dbReference>
<dbReference type="AlphaFoldDB" id="A0A543AMS1"/>
<organism evidence="5 6">
    <name type="scientific">Enteractinococcus coprophilus</name>
    <dbReference type="NCBI Taxonomy" id="1027633"/>
    <lineage>
        <taxon>Bacteria</taxon>
        <taxon>Bacillati</taxon>
        <taxon>Actinomycetota</taxon>
        <taxon>Actinomycetes</taxon>
        <taxon>Micrococcales</taxon>
        <taxon>Micrococcaceae</taxon>
    </lineage>
</organism>
<dbReference type="Gene3D" id="1.20.120.530">
    <property type="entry name" value="GntR ligand-binding domain-like"/>
    <property type="match status" value="1"/>
</dbReference>
<dbReference type="EMBL" id="VFOU01000001">
    <property type="protein sequence ID" value="TQL73873.1"/>
    <property type="molecule type" value="Genomic_DNA"/>
</dbReference>
<dbReference type="SMART" id="SM00345">
    <property type="entry name" value="HTH_GNTR"/>
    <property type="match status" value="1"/>
</dbReference>
<evidence type="ECO:0000256" key="3">
    <source>
        <dbReference type="ARBA" id="ARBA00023163"/>
    </source>
</evidence>
<feature type="domain" description="HTH gntR-type" evidence="4">
    <location>
        <begin position="14"/>
        <end position="81"/>
    </location>
</feature>
<dbReference type="Proteomes" id="UP000319746">
    <property type="component" value="Unassembled WGS sequence"/>
</dbReference>
<dbReference type="InterPro" id="IPR036388">
    <property type="entry name" value="WH-like_DNA-bd_sf"/>
</dbReference>
<accession>A0A543AMS1</accession>
<dbReference type="PANTHER" id="PTHR43537:SF49">
    <property type="entry name" value="TRANSCRIPTIONAL REGULATORY PROTEIN"/>
    <property type="match status" value="1"/>
</dbReference>
<keyword evidence="2" id="KW-0238">DNA-binding</keyword>
<dbReference type="Gene3D" id="1.10.10.10">
    <property type="entry name" value="Winged helix-like DNA-binding domain superfamily/Winged helix DNA-binding domain"/>
    <property type="match status" value="1"/>
</dbReference>
<dbReference type="InterPro" id="IPR000524">
    <property type="entry name" value="Tscrpt_reg_HTH_GntR"/>
</dbReference>
<dbReference type="GO" id="GO:0003677">
    <property type="term" value="F:DNA binding"/>
    <property type="evidence" value="ECO:0007669"/>
    <property type="project" value="UniProtKB-KW"/>
</dbReference>
<evidence type="ECO:0000259" key="4">
    <source>
        <dbReference type="PROSITE" id="PS50949"/>
    </source>
</evidence>
<comment type="caution">
    <text evidence="5">The sequence shown here is derived from an EMBL/GenBank/DDBJ whole genome shotgun (WGS) entry which is preliminary data.</text>
</comment>
<evidence type="ECO:0000256" key="1">
    <source>
        <dbReference type="ARBA" id="ARBA00023015"/>
    </source>
</evidence>
<evidence type="ECO:0000313" key="5">
    <source>
        <dbReference type="EMBL" id="TQL73873.1"/>
    </source>
</evidence>
<protein>
    <submittedName>
        <fullName evidence="5">GntR family transcriptional regulator</fullName>
    </submittedName>
</protein>
<keyword evidence="6" id="KW-1185">Reference proteome</keyword>
<dbReference type="InterPro" id="IPR036390">
    <property type="entry name" value="WH_DNA-bd_sf"/>
</dbReference>
<dbReference type="PROSITE" id="PS50949">
    <property type="entry name" value="HTH_GNTR"/>
    <property type="match status" value="1"/>
</dbReference>
<keyword evidence="3" id="KW-0804">Transcription</keyword>
<dbReference type="SUPFAM" id="SSF46785">
    <property type="entry name" value="Winged helix' DNA-binding domain"/>
    <property type="match status" value="1"/>
</dbReference>
<dbReference type="Pfam" id="PF00392">
    <property type="entry name" value="GntR"/>
    <property type="match status" value="1"/>
</dbReference>
<proteinExistence type="predicted"/>
<evidence type="ECO:0000313" key="6">
    <source>
        <dbReference type="Proteomes" id="UP000319746"/>
    </source>
</evidence>
<dbReference type="Pfam" id="PF07729">
    <property type="entry name" value="FCD"/>
    <property type="match status" value="1"/>
</dbReference>
<dbReference type="PRINTS" id="PR00035">
    <property type="entry name" value="HTHGNTR"/>
</dbReference>
<sequence length="230" mass="26244">MQENLRGDSRERCRDTSRSLLSQIRDLVLDGSYSSDEIIPEQALAEAYGVSRTPIREALKQLENEGLVEIRARVGTFVRYPTRREVIELFQVKESLEGLAANLLAQRAPTEEIEKLQKNVQESFKVVDEDDGAAYARLVHEFHWTLVLGSKNQKLIENYDRLMNQLTYHRLVLETVSVPGRIKQSIHEHQAVVEAIIAQDPMGAELAMRNHVHASSRFVLYQPHTQTVGE</sequence>
<gene>
    <name evidence="5" type="ORF">FB556_0322</name>
</gene>
<dbReference type="GO" id="GO:0003700">
    <property type="term" value="F:DNA-binding transcription factor activity"/>
    <property type="evidence" value="ECO:0007669"/>
    <property type="project" value="InterPro"/>
</dbReference>
<dbReference type="SMART" id="SM00895">
    <property type="entry name" value="FCD"/>
    <property type="match status" value="1"/>
</dbReference>
<dbReference type="OrthoDB" id="9816161at2"/>
<dbReference type="CDD" id="cd07377">
    <property type="entry name" value="WHTH_GntR"/>
    <property type="match status" value="1"/>
</dbReference>
<reference evidence="5 6" key="1">
    <citation type="submission" date="2019-06" db="EMBL/GenBank/DDBJ databases">
        <title>Sequencing the genomes of 1000 actinobacteria strains.</title>
        <authorList>
            <person name="Klenk H.-P."/>
        </authorList>
    </citation>
    <scope>NUCLEOTIDE SEQUENCE [LARGE SCALE GENOMIC DNA]</scope>
    <source>
        <strain evidence="5 6">DSM 24083</strain>
    </source>
</reference>
<dbReference type="SUPFAM" id="SSF48008">
    <property type="entry name" value="GntR ligand-binding domain-like"/>
    <property type="match status" value="1"/>
</dbReference>
<keyword evidence="1" id="KW-0805">Transcription regulation</keyword>
<dbReference type="InterPro" id="IPR008920">
    <property type="entry name" value="TF_FadR/GntR_C"/>
</dbReference>
<evidence type="ECO:0000256" key="2">
    <source>
        <dbReference type="ARBA" id="ARBA00023125"/>
    </source>
</evidence>
<name>A0A543AMS1_9MICC</name>
<dbReference type="InterPro" id="IPR011711">
    <property type="entry name" value="GntR_C"/>
</dbReference>